<dbReference type="Pfam" id="PF12833">
    <property type="entry name" value="HTH_18"/>
    <property type="match status" value="1"/>
</dbReference>
<gene>
    <name evidence="4" type="ORF">CWC46_01365</name>
    <name evidence="5" type="ORF">Ser39006_001365</name>
</gene>
<organism evidence="5 6">
    <name type="scientific">Serratia sp. (strain ATCC 39006)</name>
    <name type="common">Prodigiosinella confusarubida</name>
    <dbReference type="NCBI Taxonomy" id="104623"/>
    <lineage>
        <taxon>Bacteria</taxon>
        <taxon>Pseudomonadati</taxon>
        <taxon>Pseudomonadota</taxon>
        <taxon>Gammaproteobacteria</taxon>
        <taxon>Enterobacterales</taxon>
        <taxon>Pectobacteriaceae</taxon>
        <taxon>Prodigiosinella</taxon>
    </lineage>
</organism>
<dbReference type="AlphaFoldDB" id="A0A2I5T217"/>
<dbReference type="OrthoDB" id="9803764at2"/>
<dbReference type="InterPro" id="IPR052158">
    <property type="entry name" value="INH-QAR"/>
</dbReference>
<dbReference type="STRING" id="104623.Ser39006_00683"/>
<evidence type="ECO:0000313" key="4">
    <source>
        <dbReference type="EMBL" id="AUG98591.1"/>
    </source>
</evidence>
<keyword evidence="2" id="KW-0804">Transcription</keyword>
<dbReference type="KEGG" id="sera:Ser39006_001365"/>
<dbReference type="PROSITE" id="PS01124">
    <property type="entry name" value="HTH_ARAC_FAMILY_2"/>
    <property type="match status" value="1"/>
</dbReference>
<dbReference type="Pfam" id="PF01965">
    <property type="entry name" value="DJ-1_PfpI"/>
    <property type="match status" value="1"/>
</dbReference>
<evidence type="ECO:0000313" key="5">
    <source>
        <dbReference type="EMBL" id="AUH02906.1"/>
    </source>
</evidence>
<reference evidence="5 6" key="1">
    <citation type="journal article" date="2013" name="Genome Announc.">
        <title>Draft genome sequence of Serratia sp. strain ATCC 39006, a model bacterium for analysis of the biosynthesis and regulation of prodigiosin, a carbapenem, and gas vesicles.</title>
        <authorList>
            <person name="Fineran P.C."/>
            <person name="Iglesias Cans M.C."/>
            <person name="Ramsay J.P."/>
            <person name="Wilf N.M."/>
            <person name="Cossyleon D."/>
            <person name="McNeil M.B."/>
            <person name="Williamson N.R."/>
            <person name="Monson R.E."/>
            <person name="Becher S.A."/>
            <person name="Stanton J.A."/>
            <person name="Brugger K."/>
            <person name="Brown S.D."/>
            <person name="Salmond G.P."/>
        </authorList>
    </citation>
    <scope>NUCLEOTIDE SEQUENCE [LARGE SCALE GENOMIC DNA]</scope>
    <source>
        <strain evidence="5">ATCC 39006</strain>
        <strain evidence="6">ATCC 39006 / SC 11482</strain>
    </source>
</reference>
<accession>A0A2I5T217</accession>
<evidence type="ECO:0000313" key="6">
    <source>
        <dbReference type="Proteomes" id="UP000017700"/>
    </source>
</evidence>
<dbReference type="EMBL" id="CP025085">
    <property type="protein sequence ID" value="AUG98591.1"/>
    <property type="molecule type" value="Genomic_DNA"/>
</dbReference>
<dbReference type="Proteomes" id="UP000233778">
    <property type="component" value="Chromosome"/>
</dbReference>
<dbReference type="SUPFAM" id="SSF46689">
    <property type="entry name" value="Homeodomain-like"/>
    <property type="match status" value="1"/>
</dbReference>
<sequence>MTRQVYFLLLPGVLTLDVTGPAETLRLAGRFDLHYISPETDIISSIGLTLSHLQPLPPTLPPESILVVPGVYDSSRYFSTPQADVARQWLMQLKPMLQDQTITLVCICSGALLAAQATLLDGYQCTTHHDVIEALSRQAPRALIKANRIFVEDRGVYTSAGITTGIDLSLHLISRFLDPQQSLRVAREMVIYFRRSGNDEQLSPWLQHRNHLHPVIHRAQDILSAEPEAALSLTQLADKVHVSSRHLTRLFRAHLGISVREYHEQLRVAVAQQRLQQGLKLEKAALMAGFSSGRQLRRAQLRILQQEP</sequence>
<dbReference type="SMART" id="SM00342">
    <property type="entry name" value="HTH_ARAC"/>
    <property type="match status" value="1"/>
</dbReference>
<evidence type="ECO:0000256" key="1">
    <source>
        <dbReference type="ARBA" id="ARBA00023015"/>
    </source>
</evidence>
<evidence type="ECO:0000313" key="7">
    <source>
        <dbReference type="Proteomes" id="UP000233778"/>
    </source>
</evidence>
<dbReference type="KEGG" id="serq:CWC46_01365"/>
<dbReference type="EMBL" id="CP025084">
    <property type="protein sequence ID" value="AUH02906.1"/>
    <property type="molecule type" value="Genomic_DNA"/>
</dbReference>
<dbReference type="PANTHER" id="PTHR43130">
    <property type="entry name" value="ARAC-FAMILY TRANSCRIPTIONAL REGULATOR"/>
    <property type="match status" value="1"/>
</dbReference>
<reference evidence="5" key="4">
    <citation type="submission" date="2017-11" db="EMBL/GenBank/DDBJ databases">
        <title>Complete genome sequence of Serratia sp. ATCC 39006.</title>
        <authorList>
            <person name="Hampton H.G."/>
            <person name="Jackson S.A."/>
            <person name="Jauregui R."/>
            <person name="Poulter G.T.M."/>
            <person name="Salmond G.P.C."/>
            <person name="Fineran P.C."/>
        </authorList>
    </citation>
    <scope>NUCLEOTIDE SEQUENCE</scope>
    <source>
        <strain evidence="5">ATCC 39006</strain>
    </source>
</reference>
<dbReference type="Gene3D" id="1.10.10.60">
    <property type="entry name" value="Homeodomain-like"/>
    <property type="match status" value="1"/>
</dbReference>
<dbReference type="InterPro" id="IPR002818">
    <property type="entry name" value="DJ-1/PfpI"/>
</dbReference>
<protein>
    <submittedName>
        <fullName evidence="5">AraC family transcriptional regulator</fullName>
    </submittedName>
</protein>
<reference evidence="5" key="2">
    <citation type="submission" date="2013-09" db="EMBL/GenBank/DDBJ databases">
        <authorList>
            <person name="Wang G."/>
            <person name="Yang Y."/>
            <person name="Su Y."/>
        </authorList>
    </citation>
    <scope>NUCLEOTIDE SEQUENCE</scope>
    <source>
        <strain evidence="5">ATCC 39006</strain>
    </source>
</reference>
<dbReference type="InterPro" id="IPR009057">
    <property type="entry name" value="Homeodomain-like_sf"/>
</dbReference>
<keyword evidence="6" id="KW-1185">Reference proteome</keyword>
<dbReference type="Gene3D" id="3.40.50.880">
    <property type="match status" value="1"/>
</dbReference>
<dbReference type="InterPro" id="IPR018060">
    <property type="entry name" value="HTH_AraC"/>
</dbReference>
<dbReference type="Proteomes" id="UP000017700">
    <property type="component" value="Chromosome"/>
</dbReference>
<dbReference type="InterPro" id="IPR029062">
    <property type="entry name" value="Class_I_gatase-like"/>
</dbReference>
<evidence type="ECO:0000259" key="3">
    <source>
        <dbReference type="PROSITE" id="PS01124"/>
    </source>
</evidence>
<dbReference type="PANTHER" id="PTHR43130:SF3">
    <property type="entry name" value="HTH-TYPE TRANSCRIPTIONAL REGULATOR RV1931C"/>
    <property type="match status" value="1"/>
</dbReference>
<evidence type="ECO:0000256" key="2">
    <source>
        <dbReference type="ARBA" id="ARBA00023163"/>
    </source>
</evidence>
<dbReference type="RefSeq" id="WP_021013958.1">
    <property type="nucleotide sequence ID" value="NZ_CP025084.1"/>
</dbReference>
<feature type="domain" description="HTH araC/xylS-type" evidence="3">
    <location>
        <begin position="217"/>
        <end position="308"/>
    </location>
</feature>
<reference evidence="4 7" key="3">
    <citation type="submission" date="2017-11" db="EMBL/GenBank/DDBJ databases">
        <title>Complete genome sequence of Serratia sp. ATCC 39006 LacA.</title>
        <authorList>
            <person name="Hampton H.G."/>
            <person name="Jackson S.A."/>
            <person name="Jauregui R."/>
            <person name="Poulter G.T.M."/>
            <person name="Salmond G.P.C."/>
            <person name="Fineran P.C."/>
        </authorList>
    </citation>
    <scope>NUCLEOTIDE SEQUENCE [LARGE SCALE GENOMIC DNA]</scope>
    <source>
        <strain evidence="4 7">ATCC 39006</strain>
    </source>
</reference>
<dbReference type="GO" id="GO:0043565">
    <property type="term" value="F:sequence-specific DNA binding"/>
    <property type="evidence" value="ECO:0007669"/>
    <property type="project" value="InterPro"/>
</dbReference>
<proteinExistence type="predicted"/>
<keyword evidence="1" id="KW-0805">Transcription regulation</keyword>
<dbReference type="SUPFAM" id="SSF52317">
    <property type="entry name" value="Class I glutamine amidotransferase-like"/>
    <property type="match status" value="1"/>
</dbReference>
<name>A0A2I5T217_SERS3</name>
<dbReference type="GO" id="GO:0003700">
    <property type="term" value="F:DNA-binding transcription factor activity"/>
    <property type="evidence" value="ECO:0007669"/>
    <property type="project" value="InterPro"/>
</dbReference>